<dbReference type="OMA" id="FETINSW"/>
<keyword evidence="5" id="KW-0694">RNA-binding</keyword>
<dbReference type="InterPro" id="IPR038253">
    <property type="entry name" value="SRP68_N_sf"/>
</dbReference>
<dbReference type="AlphaFoldDB" id="A0A0A1UEE8"/>
<evidence type="ECO:0000256" key="10">
    <source>
        <dbReference type="SAM" id="MobiDB-lite"/>
    </source>
</evidence>
<protein>
    <recommendedName>
        <fullName evidence="9">Signal recognition particle subunit SRP68</fullName>
    </recommendedName>
</protein>
<name>A0A0A1UEE8_ENTIV</name>
<dbReference type="KEGG" id="eiv:EIN_381330"/>
<evidence type="ECO:0000256" key="7">
    <source>
        <dbReference type="ARBA" id="ARBA00023242"/>
    </source>
</evidence>
<dbReference type="GO" id="GO:0006614">
    <property type="term" value="P:SRP-dependent cotranslational protein targeting to membrane"/>
    <property type="evidence" value="ECO:0007669"/>
    <property type="project" value="InterPro"/>
</dbReference>
<evidence type="ECO:0000256" key="4">
    <source>
        <dbReference type="ARBA" id="ARBA00022490"/>
    </source>
</evidence>
<dbReference type="GeneID" id="14891172"/>
<dbReference type="PANTHER" id="PTHR12860">
    <property type="entry name" value="SIGNAL RECOGNITION PARTICLE 68 KDA PROTEIN"/>
    <property type="match status" value="1"/>
</dbReference>
<evidence type="ECO:0000256" key="8">
    <source>
        <dbReference type="ARBA" id="ARBA00023274"/>
    </source>
</evidence>
<dbReference type="GO" id="GO:0005730">
    <property type="term" value="C:nucleolus"/>
    <property type="evidence" value="ECO:0007669"/>
    <property type="project" value="UniProtKB-SubCell"/>
</dbReference>
<dbReference type="VEuPathDB" id="AmoebaDB:EIN_381330"/>
<evidence type="ECO:0000256" key="5">
    <source>
        <dbReference type="ARBA" id="ARBA00022884"/>
    </source>
</evidence>
<evidence type="ECO:0000256" key="6">
    <source>
        <dbReference type="ARBA" id="ARBA00023135"/>
    </source>
</evidence>
<dbReference type="GO" id="GO:0030942">
    <property type="term" value="F:endoplasmic reticulum signal peptide binding"/>
    <property type="evidence" value="ECO:0007669"/>
    <property type="project" value="InterPro"/>
</dbReference>
<evidence type="ECO:0000256" key="1">
    <source>
        <dbReference type="ARBA" id="ARBA00004496"/>
    </source>
</evidence>
<keyword evidence="7" id="KW-0539">Nucleus</keyword>
<dbReference type="PANTHER" id="PTHR12860:SF0">
    <property type="entry name" value="SIGNAL RECOGNITION PARTICLE SUBUNIT SRP68"/>
    <property type="match status" value="1"/>
</dbReference>
<keyword evidence="8" id="KW-0687">Ribonucleoprotein</keyword>
<gene>
    <name evidence="11" type="ORF">EIN_381330</name>
</gene>
<dbReference type="GO" id="GO:0005047">
    <property type="term" value="F:signal recognition particle binding"/>
    <property type="evidence" value="ECO:0007669"/>
    <property type="project" value="InterPro"/>
</dbReference>
<dbReference type="CDD" id="cd15481">
    <property type="entry name" value="SRP68-RBD"/>
    <property type="match status" value="1"/>
</dbReference>
<feature type="region of interest" description="Disordered" evidence="10">
    <location>
        <begin position="1"/>
        <end position="35"/>
    </location>
</feature>
<sequence length="494" mass="57619">MSASVDTTKPITPAATVVKTTKKSKKSSSSKPIEKRSTVKLDKGLNLNVFETINSWRQINGLKHDDYTRYRRFCTRRLKRLRQKVGLVSHWKKTTSTTTPKVFKMVFNRIHMIPEYMKTGECLMIPLLNLERCWAYANDLTPADETEGRKGHHQLRRIHKMRKYCDELLALVKGCNKRTQREVQCYVSYIRGTVAFECKKYEQAVTELLAAVGIVGFITKDMSEEAKFIFRDILDDCNAKVRVCKEESPESENATVEIEKWRVVEGEAQVFNIPDDTMRDAMKTYRESKSKPVNVRMDIIQKVVVYCNKIISNRKIENRMLYKDLLDFAFEEKYQLTVEEILIEINTIENLLGKFSLVEGAKEGDGKIETLIALYNKLAVMEKKRQKKKEWRLLAWSIYKDYYHSVALFNQKKLKESFTNLKKMTEKLEEATPLVEGEERKRIDLVDKAIHVLSVQILMELWKEKSGSKPVVVDVCADTLTYPSLEKKGWFNWW</sequence>
<dbReference type="GO" id="GO:0008312">
    <property type="term" value="F:7S RNA binding"/>
    <property type="evidence" value="ECO:0007669"/>
    <property type="project" value="InterPro"/>
</dbReference>
<proteinExistence type="inferred from homology"/>
<evidence type="ECO:0000313" key="12">
    <source>
        <dbReference type="Proteomes" id="UP000014680"/>
    </source>
</evidence>
<dbReference type="GO" id="GO:0005786">
    <property type="term" value="C:signal recognition particle, endoplasmic reticulum targeting"/>
    <property type="evidence" value="ECO:0007669"/>
    <property type="project" value="UniProtKB-KW"/>
</dbReference>
<keyword evidence="12" id="KW-1185">Reference proteome</keyword>
<dbReference type="EMBL" id="KB206395">
    <property type="protein sequence ID" value="ELP92166.1"/>
    <property type="molecule type" value="Genomic_DNA"/>
</dbReference>
<dbReference type="OrthoDB" id="29804at2759"/>
<keyword evidence="6" id="KW-0733">Signal recognition particle</keyword>
<dbReference type="Gene3D" id="1.10.3450.40">
    <property type="entry name" value="Signal recognition particle, SRP68 subunit, RNA-binding domain"/>
    <property type="match status" value="1"/>
</dbReference>
<comment type="similarity">
    <text evidence="3">Belongs to the SRP68 family.</text>
</comment>
<dbReference type="InterPro" id="IPR026258">
    <property type="entry name" value="SRP68"/>
</dbReference>
<reference evidence="11 12" key="1">
    <citation type="submission" date="2012-10" db="EMBL/GenBank/DDBJ databases">
        <authorList>
            <person name="Zafar N."/>
            <person name="Inman J."/>
            <person name="Hall N."/>
            <person name="Lorenzi H."/>
            <person name="Caler E."/>
        </authorList>
    </citation>
    <scope>NUCLEOTIDE SEQUENCE [LARGE SCALE GENOMIC DNA]</scope>
    <source>
        <strain evidence="11 12">IP1</strain>
    </source>
</reference>
<accession>A0A0A1UEE8</accession>
<keyword evidence="4" id="KW-0963">Cytoplasm</keyword>
<dbReference type="RefSeq" id="XP_004258937.1">
    <property type="nucleotide sequence ID" value="XM_004258889.1"/>
</dbReference>
<evidence type="ECO:0000256" key="3">
    <source>
        <dbReference type="ARBA" id="ARBA00009352"/>
    </source>
</evidence>
<organism evidence="11 12">
    <name type="scientific">Entamoeba invadens IP1</name>
    <dbReference type="NCBI Taxonomy" id="370355"/>
    <lineage>
        <taxon>Eukaryota</taxon>
        <taxon>Amoebozoa</taxon>
        <taxon>Evosea</taxon>
        <taxon>Archamoebae</taxon>
        <taxon>Mastigamoebida</taxon>
        <taxon>Entamoebidae</taxon>
        <taxon>Entamoeba</taxon>
    </lineage>
</organism>
<evidence type="ECO:0000256" key="2">
    <source>
        <dbReference type="ARBA" id="ARBA00004604"/>
    </source>
</evidence>
<evidence type="ECO:0000313" key="11">
    <source>
        <dbReference type="EMBL" id="ELP92166.1"/>
    </source>
</evidence>
<dbReference type="Pfam" id="PF16969">
    <property type="entry name" value="SRP68"/>
    <property type="match status" value="1"/>
</dbReference>
<comment type="subcellular location">
    <subcellularLocation>
        <location evidence="1">Cytoplasm</location>
    </subcellularLocation>
    <subcellularLocation>
        <location evidence="2">Nucleus</location>
        <location evidence="2">Nucleolus</location>
    </subcellularLocation>
</comment>
<dbReference type="Proteomes" id="UP000014680">
    <property type="component" value="Unassembled WGS sequence"/>
</dbReference>
<evidence type="ECO:0000256" key="9">
    <source>
        <dbReference type="ARBA" id="ARBA00029498"/>
    </source>
</evidence>
<feature type="compositionally biased region" description="Polar residues" evidence="10">
    <location>
        <begin position="1"/>
        <end position="10"/>
    </location>
</feature>
<dbReference type="InterPro" id="IPR034652">
    <property type="entry name" value="SRP68-RBD"/>
</dbReference>